<dbReference type="Pfam" id="PF01636">
    <property type="entry name" value="APH"/>
    <property type="match status" value="1"/>
</dbReference>
<dbReference type="Gene3D" id="3.30.200.20">
    <property type="entry name" value="Phosphorylase Kinase, domain 1"/>
    <property type="match status" value="1"/>
</dbReference>
<protein>
    <submittedName>
        <fullName evidence="2">Macrolide 2'-phosphotransferase</fullName>
    </submittedName>
</protein>
<dbReference type="RefSeq" id="WP_125089618.1">
    <property type="nucleotide sequence ID" value="NZ_RSAA01000007.1"/>
</dbReference>
<gene>
    <name evidence="2" type="ORF">EIL87_08535</name>
</gene>
<keyword evidence="3" id="KW-1185">Reference proteome</keyword>
<dbReference type="OrthoDB" id="9797603at2"/>
<dbReference type="EMBL" id="RSAA01000007">
    <property type="protein sequence ID" value="RRO18268.1"/>
    <property type="molecule type" value="Genomic_DNA"/>
</dbReference>
<dbReference type="PANTHER" id="PTHR21310:SF15">
    <property type="entry name" value="AMINOGLYCOSIDE PHOSPHOTRANSFERASE DOMAIN-CONTAINING PROTEIN"/>
    <property type="match status" value="1"/>
</dbReference>
<sequence>MLVTLARRHGLRVRLLELDESGWDFLVGHAVDEDGTHWVLRVPRRRAVSELIEGERRLLAHLRPRLPVALPDWEICTPELIAYRRLEGRPLGPEHPTTLEHQWWREPTEGFFTELGAVVAARHRTQLSEVERLGIPVSGHRDLREEVDDHLRLARGMFVVPAEKVARWRSWIDDDHSWSGPADLRLVHADLHPGHTLVDESGQLTGILDWTDAAVDDPALDFVAVHNAFGEGGLTRLLAGYAQAGGGVRAGFESHVRLLSEFRFSVSLGMYAVESGRGEFWEVAQRRLLA</sequence>
<dbReference type="Gene3D" id="3.90.1200.10">
    <property type="match status" value="1"/>
</dbReference>
<organism evidence="2 3">
    <name type="scientific">Saccharopolyspora rhizosphaerae</name>
    <dbReference type="NCBI Taxonomy" id="2492662"/>
    <lineage>
        <taxon>Bacteria</taxon>
        <taxon>Bacillati</taxon>
        <taxon>Actinomycetota</taxon>
        <taxon>Actinomycetes</taxon>
        <taxon>Pseudonocardiales</taxon>
        <taxon>Pseudonocardiaceae</taxon>
        <taxon>Saccharopolyspora</taxon>
    </lineage>
</organism>
<accession>A0A426JYQ2</accession>
<reference evidence="2 3" key="1">
    <citation type="submission" date="2018-11" db="EMBL/GenBank/DDBJ databases">
        <title>Saccharopolyspora rhizosphaerae sp. nov., an actinomycete isolated from rhizosphere soil in Thailand.</title>
        <authorList>
            <person name="Intra B."/>
            <person name="Euanorasetr J."/>
            <person name="Take A."/>
            <person name="Inahashi Y."/>
            <person name="Mori M."/>
            <person name="Panbangred W."/>
            <person name="Matsumoto A."/>
        </authorList>
    </citation>
    <scope>NUCLEOTIDE SEQUENCE [LARGE SCALE GENOMIC DNA]</scope>
    <source>
        <strain evidence="2 3">H219</strain>
    </source>
</reference>
<dbReference type="CDD" id="cd05152">
    <property type="entry name" value="MPH2"/>
    <property type="match status" value="1"/>
</dbReference>
<comment type="caution">
    <text evidence="2">The sequence shown here is derived from an EMBL/GenBank/DDBJ whole genome shotgun (WGS) entry which is preliminary data.</text>
</comment>
<evidence type="ECO:0000313" key="3">
    <source>
        <dbReference type="Proteomes" id="UP000274515"/>
    </source>
</evidence>
<name>A0A426JYQ2_9PSEU</name>
<evidence type="ECO:0000313" key="2">
    <source>
        <dbReference type="EMBL" id="RRO18268.1"/>
    </source>
</evidence>
<dbReference type="InterPro" id="IPR002575">
    <property type="entry name" value="Aminoglycoside_PTrfase"/>
</dbReference>
<evidence type="ECO:0000259" key="1">
    <source>
        <dbReference type="Pfam" id="PF01636"/>
    </source>
</evidence>
<dbReference type="AlphaFoldDB" id="A0A426JYQ2"/>
<dbReference type="InterPro" id="IPR051678">
    <property type="entry name" value="AGP_Transferase"/>
</dbReference>
<dbReference type="GO" id="GO:0016740">
    <property type="term" value="F:transferase activity"/>
    <property type="evidence" value="ECO:0007669"/>
    <property type="project" value="UniProtKB-KW"/>
</dbReference>
<dbReference type="PANTHER" id="PTHR21310">
    <property type="entry name" value="AMINOGLYCOSIDE PHOSPHOTRANSFERASE-RELATED-RELATED"/>
    <property type="match status" value="1"/>
</dbReference>
<dbReference type="InterPro" id="IPR011009">
    <property type="entry name" value="Kinase-like_dom_sf"/>
</dbReference>
<proteinExistence type="predicted"/>
<keyword evidence="2" id="KW-0808">Transferase</keyword>
<dbReference type="SUPFAM" id="SSF56112">
    <property type="entry name" value="Protein kinase-like (PK-like)"/>
    <property type="match status" value="1"/>
</dbReference>
<feature type="domain" description="Aminoglycoside phosphotransferase" evidence="1">
    <location>
        <begin position="19"/>
        <end position="249"/>
    </location>
</feature>
<dbReference type="Proteomes" id="UP000274515">
    <property type="component" value="Unassembled WGS sequence"/>
</dbReference>